<protein>
    <submittedName>
        <fullName evidence="2">Alpha beta hydrolase fold protein</fullName>
    </submittedName>
</protein>
<organism evidence="2 3">
    <name type="scientific">Lentinula edodes</name>
    <name type="common">Shiitake mushroom</name>
    <name type="synonym">Lentinus edodes</name>
    <dbReference type="NCBI Taxonomy" id="5353"/>
    <lineage>
        <taxon>Eukaryota</taxon>
        <taxon>Fungi</taxon>
        <taxon>Dikarya</taxon>
        <taxon>Basidiomycota</taxon>
        <taxon>Agaricomycotina</taxon>
        <taxon>Agaricomycetes</taxon>
        <taxon>Agaricomycetidae</taxon>
        <taxon>Agaricales</taxon>
        <taxon>Marasmiineae</taxon>
        <taxon>Omphalotaceae</taxon>
        <taxon>Lentinula</taxon>
    </lineage>
</organism>
<dbReference type="PANTHER" id="PTHR43433">
    <property type="entry name" value="HYDROLASE, ALPHA/BETA FOLD FAMILY PROTEIN"/>
    <property type="match status" value="1"/>
</dbReference>
<reference evidence="2 3" key="1">
    <citation type="submission" date="2016-08" db="EMBL/GenBank/DDBJ databases">
        <authorList>
            <consortium name="Lentinula edodes genome sequencing consortium"/>
            <person name="Sakamoto Y."/>
            <person name="Nakade K."/>
            <person name="Sato S."/>
            <person name="Yoshida Y."/>
            <person name="Miyazaki K."/>
            <person name="Natsume S."/>
            <person name="Konno N."/>
        </authorList>
    </citation>
    <scope>NUCLEOTIDE SEQUENCE [LARGE SCALE GENOMIC DNA]</scope>
    <source>
        <strain evidence="2 3">NBRC 111202</strain>
    </source>
</reference>
<comment type="caution">
    <text evidence="2">The sequence shown here is derived from an EMBL/GenBank/DDBJ whole genome shotgun (WGS) entry which is preliminary data.</text>
</comment>
<name>A0A1Q3E7I4_LENED</name>
<dbReference type="InterPro" id="IPR050471">
    <property type="entry name" value="AB_hydrolase"/>
</dbReference>
<dbReference type="EMBL" id="BDGU01000126">
    <property type="protein sequence ID" value="GAW03054.1"/>
    <property type="molecule type" value="Genomic_DNA"/>
</dbReference>
<dbReference type="SUPFAM" id="SSF53474">
    <property type="entry name" value="alpha/beta-Hydrolases"/>
    <property type="match status" value="1"/>
</dbReference>
<reference evidence="2 3" key="2">
    <citation type="submission" date="2017-02" db="EMBL/GenBank/DDBJ databases">
        <title>A genome survey and senescence transcriptome analysis in Lentinula edodes.</title>
        <authorList>
            <person name="Sakamoto Y."/>
            <person name="Nakade K."/>
            <person name="Sato S."/>
            <person name="Yoshida Y."/>
            <person name="Miyazaki K."/>
            <person name="Natsume S."/>
            <person name="Konno N."/>
        </authorList>
    </citation>
    <scope>NUCLEOTIDE SEQUENCE [LARGE SCALE GENOMIC DNA]</scope>
    <source>
        <strain evidence="2 3">NBRC 111202</strain>
    </source>
</reference>
<dbReference type="AlphaFoldDB" id="A0A1Q3E7I4"/>
<accession>A0A1Q3E7I4</accession>
<evidence type="ECO:0000313" key="2">
    <source>
        <dbReference type="EMBL" id="GAW03054.1"/>
    </source>
</evidence>
<proteinExistence type="predicted"/>
<dbReference type="InterPro" id="IPR000073">
    <property type="entry name" value="AB_hydrolase_1"/>
</dbReference>
<dbReference type="InterPro" id="IPR029058">
    <property type="entry name" value="AB_hydrolase_fold"/>
</dbReference>
<dbReference type="Gene3D" id="3.40.50.1820">
    <property type="entry name" value="alpha/beta hydrolase"/>
    <property type="match status" value="1"/>
</dbReference>
<dbReference type="PANTHER" id="PTHR43433:SF5">
    <property type="entry name" value="AB HYDROLASE-1 DOMAIN-CONTAINING PROTEIN"/>
    <property type="match status" value="1"/>
</dbReference>
<feature type="domain" description="AB hydrolase-1" evidence="1">
    <location>
        <begin position="167"/>
        <end position="278"/>
    </location>
</feature>
<dbReference type="STRING" id="5353.A0A1Q3E7I4"/>
<dbReference type="GO" id="GO:0046503">
    <property type="term" value="P:glycerolipid catabolic process"/>
    <property type="evidence" value="ECO:0007669"/>
    <property type="project" value="TreeGrafter"/>
</dbReference>
<gene>
    <name evidence="2" type="ORF">LENED_004746</name>
</gene>
<sequence length="479" mass="53566">MSSNSNFQTLHLLSGLESMYLLIYIVPGIGLYDLRTYAVKNSVHAASQGFLPSSRNRTLSYLAQIGHILSSSLRLVVVRLRNLEACRFFAMILSTTCRTLFQLPLSFPGFKAYSNMPYVDVTSSTGKTRFKYTICTPASEEADEIDRNLPTLLFIHPVSIAEHIYYAQFCDCQLRRFNLVSFDLRGGHGGTTGDRVPFRYGQVEAAEDTMRLMDAIKLPPCHLVAMSSGTTIAVEIAVTQPERVLSMFLISHLCLEIPLEVAEGHEEVNEIWASAFPDESTVKEDAIYDAGFGNIQYMFSNPKLSPLVTAMTRVTYPVAMVRWNYHHLDQFRIMNLDFYLNRKSHPKSVLARIIGSVKLVHGSEDVAYPKSYAEEFLRQLEEAGVEASLLEVPGAPHYLSPDFAACINPVLHKFILQNDRFDLALCAPIPDHVVSPWEDKMRQAGLNPDGAEDADSSSDDGIIINSCLPSYLVETLDFL</sequence>
<evidence type="ECO:0000313" key="3">
    <source>
        <dbReference type="Proteomes" id="UP000188533"/>
    </source>
</evidence>
<keyword evidence="3" id="KW-1185">Reference proteome</keyword>
<evidence type="ECO:0000259" key="1">
    <source>
        <dbReference type="Pfam" id="PF00561"/>
    </source>
</evidence>
<dbReference type="GO" id="GO:0004806">
    <property type="term" value="F:triacylglycerol lipase activity"/>
    <property type="evidence" value="ECO:0007669"/>
    <property type="project" value="TreeGrafter"/>
</dbReference>
<dbReference type="Proteomes" id="UP000188533">
    <property type="component" value="Unassembled WGS sequence"/>
</dbReference>
<dbReference type="Pfam" id="PF00561">
    <property type="entry name" value="Abhydrolase_1"/>
    <property type="match status" value="1"/>
</dbReference>
<keyword evidence="2" id="KW-0378">Hydrolase</keyword>